<protein>
    <recommendedName>
        <fullName evidence="3">O-methyltransferase</fullName>
    </recommendedName>
</protein>
<sequence>MVSGQSTRRHGLSGSRLFWEAMYSTSAFTGRALGGAYDFGARHRLLNDERTGPPAAALMGMTMLVETEGGRNYSGAEYAAWLTDAGFTGVRTIAFDAPGANGAVVARRP</sequence>
<gene>
    <name evidence="1" type="ORF">JD81_00496</name>
</gene>
<comment type="caution">
    <text evidence="1">The sequence shown here is derived from an EMBL/GenBank/DDBJ whole genome shotgun (WGS) entry which is preliminary data.</text>
</comment>
<dbReference type="InterPro" id="IPR029063">
    <property type="entry name" value="SAM-dependent_MTases_sf"/>
</dbReference>
<organism evidence="1 2">
    <name type="scientific">Micromonospora sagamiensis</name>
    <dbReference type="NCBI Taxonomy" id="47875"/>
    <lineage>
        <taxon>Bacteria</taxon>
        <taxon>Bacillati</taxon>
        <taxon>Actinomycetota</taxon>
        <taxon>Actinomycetes</taxon>
        <taxon>Micromonosporales</taxon>
        <taxon>Micromonosporaceae</taxon>
        <taxon>Micromonospora</taxon>
    </lineage>
</organism>
<evidence type="ECO:0008006" key="3">
    <source>
        <dbReference type="Google" id="ProtNLM"/>
    </source>
</evidence>
<accession>A0A562WBL2</accession>
<dbReference type="EMBL" id="VLLP01000001">
    <property type="protein sequence ID" value="TWJ27014.1"/>
    <property type="molecule type" value="Genomic_DNA"/>
</dbReference>
<dbReference type="Proteomes" id="UP000319728">
    <property type="component" value="Unassembled WGS sequence"/>
</dbReference>
<dbReference type="AlphaFoldDB" id="A0A562WBL2"/>
<reference evidence="1 2" key="1">
    <citation type="submission" date="2019-07" db="EMBL/GenBank/DDBJ databases">
        <title>R&amp;d 2014.</title>
        <authorList>
            <person name="Klenk H.-P."/>
        </authorList>
    </citation>
    <scope>NUCLEOTIDE SEQUENCE [LARGE SCALE GENOMIC DNA]</scope>
    <source>
        <strain evidence="1 2">DSM 43912</strain>
    </source>
</reference>
<name>A0A562WBL2_9ACTN</name>
<proteinExistence type="predicted"/>
<evidence type="ECO:0000313" key="1">
    <source>
        <dbReference type="EMBL" id="TWJ27014.1"/>
    </source>
</evidence>
<dbReference type="SUPFAM" id="SSF53335">
    <property type="entry name" value="S-adenosyl-L-methionine-dependent methyltransferases"/>
    <property type="match status" value="1"/>
</dbReference>
<dbReference type="Gene3D" id="3.40.50.150">
    <property type="entry name" value="Vaccinia Virus protein VP39"/>
    <property type="match status" value="1"/>
</dbReference>
<keyword evidence="2" id="KW-1185">Reference proteome</keyword>
<evidence type="ECO:0000313" key="2">
    <source>
        <dbReference type="Proteomes" id="UP000319728"/>
    </source>
</evidence>